<evidence type="ECO:0000256" key="1">
    <source>
        <dbReference type="SAM" id="Phobius"/>
    </source>
</evidence>
<dbReference type="Proteomes" id="UP000620127">
    <property type="component" value="Unassembled WGS sequence"/>
</dbReference>
<evidence type="ECO:0000313" key="3">
    <source>
        <dbReference type="Proteomes" id="UP000620127"/>
    </source>
</evidence>
<feature type="transmembrane region" description="Helical" evidence="1">
    <location>
        <begin position="136"/>
        <end position="166"/>
    </location>
</feature>
<keyword evidence="1" id="KW-0812">Transmembrane</keyword>
<proteinExistence type="predicted"/>
<reference evidence="3" key="1">
    <citation type="journal article" date="2019" name="Int. J. Syst. Evol. Microbiol.">
        <title>The Global Catalogue of Microorganisms (GCM) 10K type strain sequencing project: providing services to taxonomists for standard genome sequencing and annotation.</title>
        <authorList>
            <consortium name="The Broad Institute Genomics Platform"/>
            <consortium name="The Broad Institute Genome Sequencing Center for Infectious Disease"/>
            <person name="Wu L."/>
            <person name="Ma J."/>
        </authorList>
    </citation>
    <scope>NUCLEOTIDE SEQUENCE [LARGE SCALE GENOMIC DNA]</scope>
    <source>
        <strain evidence="3">KCTC 23916</strain>
    </source>
</reference>
<organism evidence="2 3">
    <name type="scientific">Undibacterium macrobrachii</name>
    <dbReference type="NCBI Taxonomy" id="1119058"/>
    <lineage>
        <taxon>Bacteria</taxon>
        <taxon>Pseudomonadati</taxon>
        <taxon>Pseudomonadota</taxon>
        <taxon>Betaproteobacteria</taxon>
        <taxon>Burkholderiales</taxon>
        <taxon>Oxalobacteraceae</taxon>
        <taxon>Undibacterium</taxon>
    </lineage>
</organism>
<keyword evidence="1" id="KW-0472">Membrane</keyword>
<sequence>MTVICSHSRLEHLTGARAKTKSSCSKKFKKATMNLKNKIKSYFYTIEIKNSRDQLQEDFGVHPPAPLLKSENNIQFELIKYQGLIGRSIIFIKDFKSEINKSRIELNEQPNLNVNQRIHNFFTFTQKSSQNNPLKMVLSFLGLLVALPLVIILAPLIIMYVVFILLRLYLKVIRSDSQTGGYFDASSKNCNRIFINAKKKKTAADLHVHISHEHIHLLQFKSQNYNEPGLNRALFLPPEYRNDQRFLYLMDRREIEARLHESVLSYFKYAKELPTTTVGFIELLIGDEKFGEKIYLIAREIGIEIDINKLIHYQTRGSQSTSTEIALLIYVMHRNNVEFAQQFLLEVLPVMYENLLSYYGDQETSKAFQSEILRPNAYDIYFGKA</sequence>
<comment type="caution">
    <text evidence="2">The sequence shown here is derived from an EMBL/GenBank/DDBJ whole genome shotgun (WGS) entry which is preliminary data.</text>
</comment>
<keyword evidence="1" id="KW-1133">Transmembrane helix</keyword>
<accession>A0ABQ2XHP9</accession>
<evidence type="ECO:0000313" key="2">
    <source>
        <dbReference type="EMBL" id="GGX17137.1"/>
    </source>
</evidence>
<dbReference type="EMBL" id="BMYT01000004">
    <property type="protein sequence ID" value="GGX17137.1"/>
    <property type="molecule type" value="Genomic_DNA"/>
</dbReference>
<name>A0ABQ2XHP9_9BURK</name>
<gene>
    <name evidence="2" type="ORF">GCM10011282_23970</name>
</gene>
<protein>
    <submittedName>
        <fullName evidence="2">Uncharacterized protein</fullName>
    </submittedName>
</protein>
<keyword evidence="3" id="KW-1185">Reference proteome</keyword>